<keyword evidence="3" id="KW-0418">Kinase</keyword>
<feature type="transmembrane region" description="Helical" evidence="1">
    <location>
        <begin position="67"/>
        <end position="94"/>
    </location>
</feature>
<name>A0A1H6J3H1_9ACTN</name>
<keyword evidence="1" id="KW-0472">Membrane</keyword>
<evidence type="ECO:0000256" key="1">
    <source>
        <dbReference type="SAM" id="Phobius"/>
    </source>
</evidence>
<organism evidence="3 4">
    <name type="scientific">Parafannyhessea umbonata</name>
    <dbReference type="NCBI Taxonomy" id="604330"/>
    <lineage>
        <taxon>Bacteria</taxon>
        <taxon>Bacillati</taxon>
        <taxon>Actinomycetota</taxon>
        <taxon>Coriobacteriia</taxon>
        <taxon>Coriobacteriales</taxon>
        <taxon>Atopobiaceae</taxon>
        <taxon>Parafannyhessea</taxon>
    </lineage>
</organism>
<reference evidence="3 4" key="1">
    <citation type="submission" date="2016-10" db="EMBL/GenBank/DDBJ databases">
        <authorList>
            <person name="Varghese N."/>
            <person name="Submissions S."/>
        </authorList>
    </citation>
    <scope>NUCLEOTIDE SEQUENCE [LARGE SCALE GENOMIC DNA]</scope>
    <source>
        <strain evidence="3 4">WCP15</strain>
    </source>
</reference>
<accession>A0A1H6J3H1</accession>
<keyword evidence="1" id="KW-1133">Transmembrane helix</keyword>
<evidence type="ECO:0000259" key="2">
    <source>
        <dbReference type="Pfam" id="PF06580"/>
    </source>
</evidence>
<feature type="transmembrane region" description="Helical" evidence="1">
    <location>
        <begin position="174"/>
        <end position="200"/>
    </location>
</feature>
<keyword evidence="4" id="KW-1185">Reference proteome</keyword>
<dbReference type="GO" id="GO:0016301">
    <property type="term" value="F:kinase activity"/>
    <property type="evidence" value="ECO:0007669"/>
    <property type="project" value="UniProtKB-KW"/>
</dbReference>
<comment type="caution">
    <text evidence="3">The sequence shown here is derived from an EMBL/GenBank/DDBJ whole genome shotgun (WGS) entry which is preliminary data.</text>
</comment>
<keyword evidence="1" id="KW-0812">Transmembrane</keyword>
<dbReference type="Pfam" id="PF06580">
    <property type="entry name" value="His_kinase"/>
    <property type="match status" value="1"/>
</dbReference>
<gene>
    <name evidence="3" type="ORF">SAMN05216447_10576</name>
</gene>
<dbReference type="EMBL" id="FNWT01000005">
    <property type="protein sequence ID" value="SEH54776.1"/>
    <property type="molecule type" value="Genomic_DNA"/>
</dbReference>
<sequence length="280" mass="30888">MITEQYFYATLDMSALLFGAFGLILLYIARDVERWPKGLCVAILISTIARAVVGLLGNGAAQADVSYASVLALSLAETLIAPIPSLLVFAYFVYCSGRDFRTNAVVRIECVLTGILIVAGCLAKLSGEARVVAGQDPHFGPWIALTFASIAALTAINLVTLVRYWKDITNVQGLMFLACFLAAPPIQVILVELLLLVGLVRRYLDQKEEVAQERAHVAVLQMRPHFIHNTLTSIYYLIAKDPEMAQQTTLDFSRYLQSNFEIVAEDGTISFERELEHTKA</sequence>
<feature type="transmembrane region" description="Helical" evidence="1">
    <location>
        <begin position="139"/>
        <end position="162"/>
    </location>
</feature>
<protein>
    <submittedName>
        <fullName evidence="3">Histidine kinase</fullName>
    </submittedName>
</protein>
<dbReference type="Proteomes" id="UP000199135">
    <property type="component" value="Unassembled WGS sequence"/>
</dbReference>
<feature type="transmembrane region" description="Helical" evidence="1">
    <location>
        <begin position="106"/>
        <end position="127"/>
    </location>
</feature>
<evidence type="ECO:0000313" key="4">
    <source>
        <dbReference type="Proteomes" id="UP000199135"/>
    </source>
</evidence>
<feature type="transmembrane region" description="Helical" evidence="1">
    <location>
        <begin position="6"/>
        <end position="27"/>
    </location>
</feature>
<feature type="transmembrane region" description="Helical" evidence="1">
    <location>
        <begin position="39"/>
        <end position="61"/>
    </location>
</feature>
<evidence type="ECO:0000313" key="3">
    <source>
        <dbReference type="EMBL" id="SEH54776.1"/>
    </source>
</evidence>
<dbReference type="InterPro" id="IPR010559">
    <property type="entry name" value="Sig_transdc_His_kin_internal"/>
</dbReference>
<proteinExistence type="predicted"/>
<feature type="domain" description="Signal transduction histidine kinase internal region" evidence="2">
    <location>
        <begin position="220"/>
        <end position="279"/>
    </location>
</feature>
<dbReference type="RefSeq" id="WP_159443968.1">
    <property type="nucleotide sequence ID" value="NZ_FNWT01000005.1"/>
</dbReference>
<keyword evidence="3" id="KW-0808">Transferase</keyword>